<sequence length="103" mass="11660">MSRLTPLETAQALGIDPAQALHWVREHRRKAAESQQKPFLPKDPRQLVEQVLNLAAQAREWTEAHHLPGEALLAFTRLAALIPVLEEAWLALLPTEEERESTL</sequence>
<reference evidence="1" key="1">
    <citation type="journal article" date="2020" name="mSystems">
        <title>Genome- and Community-Level Interaction Insights into Carbon Utilization and Element Cycling Functions of Hydrothermarchaeota in Hydrothermal Sediment.</title>
        <authorList>
            <person name="Zhou Z."/>
            <person name="Liu Y."/>
            <person name="Xu W."/>
            <person name="Pan J."/>
            <person name="Luo Z.H."/>
            <person name="Li M."/>
        </authorList>
    </citation>
    <scope>NUCLEOTIDE SEQUENCE [LARGE SCALE GENOMIC DNA]</scope>
    <source>
        <strain evidence="1">SpSt-189</strain>
    </source>
</reference>
<gene>
    <name evidence="1" type="ORF">ENP09_07045</name>
</gene>
<dbReference type="AlphaFoldDB" id="A0A831UIF8"/>
<accession>A0A831UIF8</accession>
<dbReference type="EMBL" id="DSHZ01000337">
    <property type="protein sequence ID" value="HEO42603.1"/>
    <property type="molecule type" value="Genomic_DNA"/>
</dbReference>
<comment type="caution">
    <text evidence="1">The sequence shown here is derived from an EMBL/GenBank/DDBJ whole genome shotgun (WGS) entry which is preliminary data.</text>
</comment>
<proteinExistence type="predicted"/>
<evidence type="ECO:0000313" key="1">
    <source>
        <dbReference type="EMBL" id="HEO42603.1"/>
    </source>
</evidence>
<protein>
    <submittedName>
        <fullName evidence="1">Uncharacterized protein</fullName>
    </submittedName>
</protein>
<organism evidence="1">
    <name type="scientific">Thermus islandicus</name>
    <dbReference type="NCBI Taxonomy" id="540988"/>
    <lineage>
        <taxon>Bacteria</taxon>
        <taxon>Thermotogati</taxon>
        <taxon>Deinococcota</taxon>
        <taxon>Deinococci</taxon>
        <taxon>Thermales</taxon>
        <taxon>Thermaceae</taxon>
        <taxon>Thermus</taxon>
    </lineage>
</organism>
<name>A0A831UIF8_9DEIN</name>